<feature type="region of interest" description="Disordered" evidence="1">
    <location>
        <begin position="640"/>
        <end position="670"/>
    </location>
</feature>
<feature type="transmembrane region" description="Helical" evidence="2">
    <location>
        <begin position="474"/>
        <end position="494"/>
    </location>
</feature>
<evidence type="ECO:0000313" key="4">
    <source>
        <dbReference type="Proteomes" id="UP000355283"/>
    </source>
</evidence>
<keyword evidence="2" id="KW-0812">Transmembrane</keyword>
<comment type="caution">
    <text evidence="3">The sequence shown here is derived from an EMBL/GenBank/DDBJ whole genome shotgun (WGS) entry which is preliminary data.</text>
</comment>
<feature type="transmembrane region" description="Helical" evidence="2">
    <location>
        <begin position="555"/>
        <end position="574"/>
    </location>
</feature>
<dbReference type="AlphaFoldDB" id="A0A4D9D218"/>
<feature type="transmembrane region" description="Helical" evidence="2">
    <location>
        <begin position="357"/>
        <end position="382"/>
    </location>
</feature>
<keyword evidence="2" id="KW-0472">Membrane</keyword>
<dbReference type="Proteomes" id="UP000355283">
    <property type="component" value="Unassembled WGS sequence"/>
</dbReference>
<evidence type="ECO:0000256" key="2">
    <source>
        <dbReference type="SAM" id="Phobius"/>
    </source>
</evidence>
<feature type="compositionally biased region" description="Basic and acidic residues" evidence="1">
    <location>
        <begin position="652"/>
        <end position="663"/>
    </location>
</feature>
<feature type="transmembrane region" description="Helical" evidence="2">
    <location>
        <begin position="255"/>
        <end position="274"/>
    </location>
</feature>
<feature type="transmembrane region" description="Helical" evidence="2">
    <location>
        <begin position="394"/>
        <end position="416"/>
    </location>
</feature>
<sequence>MLSASRLRVEKVSSLETRMGPRGFRWGHQGVGLAALYGEEGTGVLTEWGAREMVVHFGKYVAGVVDNVKKKQSKGLFFFTLLVRLVLSKVHHHLPITPLGADTGTLLSVMAFEPRHMFALFQEELKRGDYMPLFSYGRRSDARSSPPPSGAGDANSSSSKRRIESGKKSSSRQTKEDQRLARRYFQIQDRSLTALRILFVVGIPLTIINISFACVYAWIFANQYSYTKDDWQRCLVYPNQAVDPLGGSTADKTNYLMAAASYAGRVFVFIIVVFKMAYVGVKDTDILPYSLFANVMAILGIIVYREAEPIQPQPQQLSATLLTLVKYIQPTMYSFPSAAKWAPASCSLAYALNKWFLIFQILVVVLMCSIFLVISTCAVANYRIGKRWRFQLQANGYPLGLLVIAFVGYVTCFYAKETVAQLTLDVLNESKLNSIFAFSKGELDIVSLTMMMTLGAIGVGTCKGDLEKFKLGAFISYIHVVLSYPSVLATIHAYNSVTYPYNKDKSLAQAFSIWSLDPAYGCPAYVTAKSAIFQRFPKEAETLCRMCHLSLIGQLIQFGAQHLVVIACLYILYANRDLPAQRLRLGTYIPDYLGGLQVNVSVNAPIEGYKRNSSRVAAPHEKKKGRTEVPYGVHYIRLPGEPEEEDTTLGDRGAEEGKIKDENDNVVIGV</sequence>
<evidence type="ECO:0000256" key="1">
    <source>
        <dbReference type="SAM" id="MobiDB-lite"/>
    </source>
</evidence>
<keyword evidence="2" id="KW-1133">Transmembrane helix</keyword>
<feature type="compositionally biased region" description="Basic and acidic residues" evidence="1">
    <location>
        <begin position="161"/>
        <end position="177"/>
    </location>
</feature>
<organism evidence="3 4">
    <name type="scientific">Nannochloropsis salina CCMP1776</name>
    <dbReference type="NCBI Taxonomy" id="1027361"/>
    <lineage>
        <taxon>Eukaryota</taxon>
        <taxon>Sar</taxon>
        <taxon>Stramenopiles</taxon>
        <taxon>Ochrophyta</taxon>
        <taxon>Eustigmatophyceae</taxon>
        <taxon>Eustigmatales</taxon>
        <taxon>Monodopsidaceae</taxon>
        <taxon>Microchloropsis</taxon>
        <taxon>Microchloropsis salina</taxon>
    </lineage>
</organism>
<reference evidence="3 4" key="1">
    <citation type="submission" date="2019-01" db="EMBL/GenBank/DDBJ databases">
        <title>Nuclear Genome Assembly of the Microalgal Biofuel strain Nannochloropsis salina CCMP1776.</title>
        <authorList>
            <person name="Hovde B."/>
        </authorList>
    </citation>
    <scope>NUCLEOTIDE SEQUENCE [LARGE SCALE GENOMIC DNA]</scope>
    <source>
        <strain evidence="3 4">CCMP1776</strain>
    </source>
</reference>
<feature type="region of interest" description="Disordered" evidence="1">
    <location>
        <begin position="138"/>
        <end position="177"/>
    </location>
</feature>
<feature type="transmembrane region" description="Helical" evidence="2">
    <location>
        <begin position="445"/>
        <end position="462"/>
    </location>
</feature>
<proteinExistence type="predicted"/>
<name>A0A4D9D218_9STRA</name>
<keyword evidence="4" id="KW-1185">Reference proteome</keyword>
<feature type="transmembrane region" description="Helical" evidence="2">
    <location>
        <begin position="197"/>
        <end position="221"/>
    </location>
</feature>
<evidence type="ECO:0000313" key="3">
    <source>
        <dbReference type="EMBL" id="TFJ85416.1"/>
    </source>
</evidence>
<gene>
    <name evidence="3" type="ORF">NSK_003313</name>
</gene>
<dbReference type="OrthoDB" id="187779at2759"/>
<dbReference type="EMBL" id="SDOX01000013">
    <property type="protein sequence ID" value="TFJ85416.1"/>
    <property type="molecule type" value="Genomic_DNA"/>
</dbReference>
<feature type="transmembrane region" description="Helical" evidence="2">
    <location>
        <begin position="286"/>
        <end position="304"/>
    </location>
</feature>
<protein>
    <submittedName>
        <fullName evidence="3">Uncharacterized protein</fullName>
    </submittedName>
</protein>
<accession>A0A4D9D218</accession>